<organism evidence="1 2">
    <name type="scientific">Methylobacterium nodulans (strain LMG 21967 / CNCM I-2342 / ORS 2060)</name>
    <dbReference type="NCBI Taxonomy" id="460265"/>
    <lineage>
        <taxon>Bacteria</taxon>
        <taxon>Pseudomonadati</taxon>
        <taxon>Pseudomonadota</taxon>
        <taxon>Alphaproteobacteria</taxon>
        <taxon>Hyphomicrobiales</taxon>
        <taxon>Methylobacteriaceae</taxon>
        <taxon>Methylobacterium</taxon>
    </lineage>
</organism>
<sequence length="314" mass="36005">MASFDLVNYGLRPSKSIQRQLAFDGFRRLQANLGLKDFAYIGFGSIWFTDFIMAHRLLGINDMVSIEAHDVGYERAKFNCPYAPIRVMHGLSSNILPTLFTDELLKNRPWIIWLDYDYEFNEDVKEDVRLVLENAPLNSIFLITYNGTEMAYGRALERPDRVRDLFGSVFRDRLAKNDFKDERLHRLLMELTQDLMCSIAAESSRPGRFVPSFRMIYRDGAPMITVGGIFADTDRVQAASTCVRAATWPCFPAKPIVAPQLTLREATMLQSQLPNPEGLTRNDVRALGFDLEDDQIEAFSSYYLQYPSFAQIMF</sequence>
<dbReference type="InterPro" id="IPR046788">
    <property type="entry name" value="Methyltransf_35"/>
</dbReference>
<dbReference type="HOGENOM" id="CLU_074554_0_0_5"/>
<dbReference type="RefSeq" id="WP_015933352.1">
    <property type="nucleotide sequence ID" value="NC_011894.1"/>
</dbReference>
<protein>
    <submittedName>
        <fullName evidence="1">Uncharacterized protein</fullName>
    </submittedName>
</protein>
<dbReference type="OrthoDB" id="9181262at2"/>
<dbReference type="Proteomes" id="UP000008207">
    <property type="component" value="Chromosome"/>
</dbReference>
<keyword evidence="2" id="KW-1185">Reference proteome</keyword>
<evidence type="ECO:0000313" key="1">
    <source>
        <dbReference type="EMBL" id="ACL61789.1"/>
    </source>
</evidence>
<accession>B8IIZ4</accession>
<dbReference type="Pfam" id="PF20553">
    <property type="entry name" value="Methyltransf_35"/>
    <property type="match status" value="1"/>
</dbReference>
<dbReference type="EMBL" id="CP001349">
    <property type="protein sequence ID" value="ACL61789.1"/>
    <property type="molecule type" value="Genomic_DNA"/>
</dbReference>
<name>B8IIZ4_METNO</name>
<dbReference type="KEGG" id="mno:Mnod_7049"/>
<reference evidence="1 2" key="1">
    <citation type="submission" date="2009-01" db="EMBL/GenBank/DDBJ databases">
        <title>Complete sequence of chromosome of Methylobacterium nodulans ORS 2060.</title>
        <authorList>
            <consortium name="US DOE Joint Genome Institute"/>
            <person name="Lucas S."/>
            <person name="Copeland A."/>
            <person name="Lapidus A."/>
            <person name="Glavina del Rio T."/>
            <person name="Dalin E."/>
            <person name="Tice H."/>
            <person name="Bruce D."/>
            <person name="Goodwin L."/>
            <person name="Pitluck S."/>
            <person name="Sims D."/>
            <person name="Brettin T."/>
            <person name="Detter J.C."/>
            <person name="Han C."/>
            <person name="Larimer F."/>
            <person name="Land M."/>
            <person name="Hauser L."/>
            <person name="Kyrpides N."/>
            <person name="Ivanova N."/>
            <person name="Marx C.J."/>
            <person name="Richardson P."/>
        </authorList>
    </citation>
    <scope>NUCLEOTIDE SEQUENCE [LARGE SCALE GENOMIC DNA]</scope>
    <source>
        <strain evidence="2">LMG 21967 / CNCM I-2342 / ORS 2060</strain>
    </source>
</reference>
<dbReference type="eggNOG" id="ENOG5031JFC">
    <property type="taxonomic scope" value="Bacteria"/>
</dbReference>
<evidence type="ECO:0000313" key="2">
    <source>
        <dbReference type="Proteomes" id="UP000008207"/>
    </source>
</evidence>
<dbReference type="STRING" id="460265.Mnod_7049"/>
<dbReference type="AlphaFoldDB" id="B8IIZ4"/>
<gene>
    <name evidence="1" type="ordered locus">Mnod_7049</name>
</gene>
<proteinExistence type="predicted"/>